<dbReference type="InterPro" id="IPR000792">
    <property type="entry name" value="Tscrpt_reg_LuxR_C"/>
</dbReference>
<dbReference type="Gene3D" id="1.10.10.10">
    <property type="entry name" value="Winged helix-like DNA-binding domain superfamily/Winged helix DNA-binding domain"/>
    <property type="match status" value="1"/>
</dbReference>
<feature type="region of interest" description="Disordered" evidence="4">
    <location>
        <begin position="112"/>
        <end position="131"/>
    </location>
</feature>
<protein>
    <submittedName>
        <fullName evidence="6">LuxR C-terminal-related transcriptional regulator</fullName>
    </submittedName>
</protein>
<dbReference type="PANTHER" id="PTHR44688">
    <property type="entry name" value="DNA-BINDING TRANSCRIPTIONAL ACTIVATOR DEVR_DOSR"/>
    <property type="match status" value="1"/>
</dbReference>
<gene>
    <name evidence="6" type="ORF">PV399_35035</name>
    <name evidence="7" type="ORF">PV666_34905</name>
</gene>
<dbReference type="EMBL" id="JARAWC010000035">
    <property type="protein sequence ID" value="MDX2964901.1"/>
    <property type="molecule type" value="Genomic_DNA"/>
</dbReference>
<dbReference type="InterPro" id="IPR036388">
    <property type="entry name" value="WH-like_DNA-bd_sf"/>
</dbReference>
<dbReference type="GO" id="GO:0006355">
    <property type="term" value="P:regulation of DNA-templated transcription"/>
    <property type="evidence" value="ECO:0007669"/>
    <property type="project" value="InterPro"/>
</dbReference>
<dbReference type="SUPFAM" id="SSF46894">
    <property type="entry name" value="C-terminal effector domain of the bipartite response regulators"/>
    <property type="match status" value="1"/>
</dbReference>
<dbReference type="InterPro" id="IPR016032">
    <property type="entry name" value="Sig_transdc_resp-reg_C-effctor"/>
</dbReference>
<keyword evidence="8" id="KW-1185">Reference proteome</keyword>
<feature type="domain" description="HTH luxR-type" evidence="5">
    <location>
        <begin position="562"/>
        <end position="627"/>
    </location>
</feature>
<dbReference type="Proteomes" id="UP001272987">
    <property type="component" value="Unassembled WGS sequence"/>
</dbReference>
<dbReference type="GeneID" id="69812610"/>
<keyword evidence="3" id="KW-0804">Transcription</keyword>
<dbReference type="Pfam" id="PF00196">
    <property type="entry name" value="GerE"/>
    <property type="match status" value="1"/>
</dbReference>
<proteinExistence type="predicted"/>
<dbReference type="CDD" id="cd06170">
    <property type="entry name" value="LuxR_C_like"/>
    <property type="match status" value="1"/>
</dbReference>
<dbReference type="GO" id="GO:0003677">
    <property type="term" value="F:DNA binding"/>
    <property type="evidence" value="ECO:0007669"/>
    <property type="project" value="UniProtKB-KW"/>
</dbReference>
<accession>A0AAP6BHK3</accession>
<dbReference type="PRINTS" id="PR00038">
    <property type="entry name" value="HTHLUXR"/>
</dbReference>
<name>A0AAP6BHK3_9ACTN</name>
<dbReference type="PROSITE" id="PS00622">
    <property type="entry name" value="HTH_LUXR_1"/>
    <property type="match status" value="1"/>
</dbReference>
<comment type="caution">
    <text evidence="6">The sequence shown here is derived from an EMBL/GenBank/DDBJ whole genome shotgun (WGS) entry which is preliminary data.</text>
</comment>
<dbReference type="Proteomes" id="UP001282288">
    <property type="component" value="Unassembled WGS sequence"/>
</dbReference>
<evidence type="ECO:0000313" key="9">
    <source>
        <dbReference type="Proteomes" id="UP001282288"/>
    </source>
</evidence>
<evidence type="ECO:0000259" key="5">
    <source>
        <dbReference type="PROSITE" id="PS50043"/>
    </source>
</evidence>
<dbReference type="PANTHER" id="PTHR44688:SF16">
    <property type="entry name" value="DNA-BINDING TRANSCRIPTIONAL ACTIVATOR DEVR_DOSR"/>
    <property type="match status" value="1"/>
</dbReference>
<reference evidence="6 8" key="1">
    <citation type="journal article" date="2023" name="Microb. Genom.">
        <title>Mesoterricola silvestris gen. nov., sp. nov., Mesoterricola sediminis sp. nov., Geothrix oryzae sp. nov., Geothrix edaphica sp. nov., Geothrix rubra sp. nov., and Geothrix limicola sp. nov., six novel members of Acidobacteriota isolated from soils.</title>
        <authorList>
            <person name="Weisberg A.J."/>
            <person name="Pearce E."/>
            <person name="Kramer C.G."/>
            <person name="Chang J.H."/>
            <person name="Clarke C.R."/>
        </authorList>
    </citation>
    <scope>NUCLEOTIDE SEQUENCE</scope>
    <source>
        <strain evidence="7 8">NB05-1H</strain>
        <strain evidence="6">NRRL_B-16521</strain>
    </source>
</reference>
<keyword evidence="1" id="KW-0805">Transcription regulation</keyword>
<dbReference type="RefSeq" id="WP_223786420.1">
    <property type="nucleotide sequence ID" value="NZ_BCML01000115.1"/>
</dbReference>
<dbReference type="EMBL" id="JARAWP010000024">
    <property type="protein sequence ID" value="MDX3023031.1"/>
    <property type="molecule type" value="Genomic_DNA"/>
</dbReference>
<evidence type="ECO:0000313" key="7">
    <source>
        <dbReference type="EMBL" id="MDX3023031.1"/>
    </source>
</evidence>
<feature type="compositionally biased region" description="Low complexity" evidence="4">
    <location>
        <begin position="93"/>
        <end position="105"/>
    </location>
</feature>
<feature type="region of interest" description="Disordered" evidence="4">
    <location>
        <begin position="57"/>
        <end position="105"/>
    </location>
</feature>
<evidence type="ECO:0000313" key="6">
    <source>
        <dbReference type="EMBL" id="MDX2964901.1"/>
    </source>
</evidence>
<organism evidence="6 9">
    <name type="scientific">Streptomyces acidiscabies</name>
    <dbReference type="NCBI Taxonomy" id="42234"/>
    <lineage>
        <taxon>Bacteria</taxon>
        <taxon>Bacillati</taxon>
        <taxon>Actinomycetota</taxon>
        <taxon>Actinomycetes</taxon>
        <taxon>Kitasatosporales</taxon>
        <taxon>Streptomycetaceae</taxon>
        <taxon>Streptomyces</taxon>
    </lineage>
</organism>
<evidence type="ECO:0000256" key="2">
    <source>
        <dbReference type="ARBA" id="ARBA00023125"/>
    </source>
</evidence>
<dbReference type="AlphaFoldDB" id="A0AAP6BHK3"/>
<sequence length="627" mass="66168">MTTLGPDPKSLDQPWPFTGREEELALIRQALTAARPGMILTGPAGHGRTRLAAEAVKDLEPGGARGGSRGARGRAARGAFPGTRGAGARGARGRAAAATGPHGRGVTAQVADGAAEGPAGARPRVHTPGAKPHPYARVSGTPEIRHLPFAAFAHLLPEDVTLHRAVELLAPVRLLLVDDAHLLDDASAALVHQLAVQGRTRLLVVTTEGAPAPTPITRLWADGLLPRLVLGPLPYDATVQLLSSGAGAPLDALTVDRLDRLTRGDLGLLRDLVDAVREQGLLEPSGDDAYAWRGPVPLTPAVRERASGVLARTDADRETLDRLAFAEPLPVRAEKLDLGVLECLEADGLIEVGDDTAVHLADPLHGPVLRAAAGRLRTLRLTGEREPYGVALAEESAELVRRIGAADVRDTRAPVGEWLVAEGEPVPPVHACVRARFARLRGELRQAASWAREGLRHSPADADCRTELARAEEGGVRLDEMAADDGVFAHYARALAQGDATALDEVAGELEERGFLLYAAEARTRAAHAHRDPRAARAARTRAVALARRCQPSGTPGTPALSGLALDDLTARQRQIVTLAAAGLSNRQIADRLTLSIRTVGNHLYSAYTRLGASDRGALPWVVGQPA</sequence>
<evidence type="ECO:0000256" key="3">
    <source>
        <dbReference type="ARBA" id="ARBA00023163"/>
    </source>
</evidence>
<evidence type="ECO:0000256" key="1">
    <source>
        <dbReference type="ARBA" id="ARBA00023015"/>
    </source>
</evidence>
<dbReference type="InterPro" id="IPR027417">
    <property type="entry name" value="P-loop_NTPase"/>
</dbReference>
<evidence type="ECO:0000256" key="4">
    <source>
        <dbReference type="SAM" id="MobiDB-lite"/>
    </source>
</evidence>
<keyword evidence="2" id="KW-0238">DNA-binding</keyword>
<dbReference type="SUPFAM" id="SSF52540">
    <property type="entry name" value="P-loop containing nucleoside triphosphate hydrolases"/>
    <property type="match status" value="1"/>
</dbReference>
<feature type="compositionally biased region" description="Low complexity" evidence="4">
    <location>
        <begin position="112"/>
        <end position="121"/>
    </location>
</feature>
<dbReference type="SMART" id="SM00421">
    <property type="entry name" value="HTH_LUXR"/>
    <property type="match status" value="1"/>
</dbReference>
<dbReference type="PROSITE" id="PS50043">
    <property type="entry name" value="HTH_LUXR_2"/>
    <property type="match status" value="1"/>
</dbReference>
<evidence type="ECO:0000313" key="8">
    <source>
        <dbReference type="Proteomes" id="UP001272987"/>
    </source>
</evidence>